<organism evidence="3 4">
    <name type="scientific">Halalkalibacter suaedae</name>
    <dbReference type="NCBI Taxonomy" id="2822140"/>
    <lineage>
        <taxon>Bacteria</taxon>
        <taxon>Bacillati</taxon>
        <taxon>Bacillota</taxon>
        <taxon>Bacilli</taxon>
        <taxon>Bacillales</taxon>
        <taxon>Bacillaceae</taxon>
        <taxon>Halalkalibacter</taxon>
    </lineage>
</organism>
<protein>
    <recommendedName>
        <fullName evidence="2">YhfM-like domain-containing protein</fullName>
    </recommendedName>
</protein>
<evidence type="ECO:0000259" key="2">
    <source>
        <dbReference type="Pfam" id="PF26353"/>
    </source>
</evidence>
<proteinExistence type="predicted"/>
<dbReference type="Proteomes" id="UP000678228">
    <property type="component" value="Unassembled WGS sequence"/>
</dbReference>
<evidence type="ECO:0000313" key="4">
    <source>
        <dbReference type="Proteomes" id="UP000678228"/>
    </source>
</evidence>
<keyword evidence="1" id="KW-0732">Signal</keyword>
<gene>
    <name evidence="3" type="ORF">J7W16_11415</name>
</gene>
<evidence type="ECO:0000256" key="1">
    <source>
        <dbReference type="SAM" id="SignalP"/>
    </source>
</evidence>
<dbReference type="PROSITE" id="PS51257">
    <property type="entry name" value="PROKAR_LIPOPROTEIN"/>
    <property type="match status" value="1"/>
</dbReference>
<name>A0A940WU15_9BACI</name>
<dbReference type="Pfam" id="PF26353">
    <property type="entry name" value="YhfM"/>
    <property type="match status" value="1"/>
</dbReference>
<feature type="signal peptide" evidence="1">
    <location>
        <begin position="1"/>
        <end position="19"/>
    </location>
</feature>
<evidence type="ECO:0000313" key="3">
    <source>
        <dbReference type="EMBL" id="MBP3951743.1"/>
    </source>
</evidence>
<sequence length="211" mass="23895">MNKMNLILFLFFLSIGLFGCQQNDEIKDKNPQSDITINPVGSNAEKVVIENAATIEMLKEIIDHAEKQPGVVNMADPEFRMAVGEETYFLWIDEKSGTIMNTKDTNTIYLLPASSVNQINELISYNYMNIREMAWNFLKEKGWNDRAKKEWKSATVTKVIVNEDYELLDESYDGKEVFSVSFKDKENIVAGTPTVLVDATKNTLIGYMPGG</sequence>
<dbReference type="RefSeq" id="WP_210597435.1">
    <property type="nucleotide sequence ID" value="NZ_JAGKSQ010000004.1"/>
</dbReference>
<feature type="domain" description="YhfM-like" evidence="2">
    <location>
        <begin position="31"/>
        <end position="124"/>
    </location>
</feature>
<dbReference type="InterPro" id="IPR058780">
    <property type="entry name" value="YhfM-like_dom"/>
</dbReference>
<comment type="caution">
    <text evidence="3">The sequence shown here is derived from an EMBL/GenBank/DDBJ whole genome shotgun (WGS) entry which is preliminary data.</text>
</comment>
<dbReference type="AlphaFoldDB" id="A0A940WU15"/>
<dbReference type="EMBL" id="JAGKSQ010000004">
    <property type="protein sequence ID" value="MBP3951743.1"/>
    <property type="molecule type" value="Genomic_DNA"/>
</dbReference>
<accession>A0A940WU15</accession>
<reference evidence="3" key="1">
    <citation type="submission" date="2021-03" db="EMBL/GenBank/DDBJ databases">
        <title>Bacillus suaedae sp. nov., isolated from Suaeda aralocaspica.</title>
        <authorList>
            <person name="Lei R.F.R."/>
        </authorList>
    </citation>
    <scope>NUCLEOTIDE SEQUENCE</scope>
    <source>
        <strain evidence="3">YZJH907-2</strain>
    </source>
</reference>
<keyword evidence="4" id="KW-1185">Reference proteome</keyword>
<feature type="chain" id="PRO_5038338170" description="YhfM-like domain-containing protein" evidence="1">
    <location>
        <begin position="20"/>
        <end position="211"/>
    </location>
</feature>